<gene>
    <name evidence="3" type="ORF">HLH25_08725</name>
    <name evidence="2" type="ORF">HLH26_08130</name>
</gene>
<name>A0A7W4IKD6_9PROT</name>
<dbReference type="Proteomes" id="UP000561077">
    <property type="component" value="Unassembled WGS sequence"/>
</dbReference>
<dbReference type="Proteomes" id="UP000540490">
    <property type="component" value="Unassembled WGS sequence"/>
</dbReference>
<reference evidence="4 5" key="1">
    <citation type="submission" date="2020-04" db="EMBL/GenBank/DDBJ databases">
        <title>Description of novel Gluconacetobacter.</title>
        <authorList>
            <person name="Sombolestani A."/>
        </authorList>
    </citation>
    <scope>NUCLEOTIDE SEQUENCE [LARGE SCALE GENOMIC DNA]</scope>
    <source>
        <strain evidence="3 4">LMG 1728</strain>
        <strain evidence="2 5">LMG 1731</strain>
    </source>
</reference>
<evidence type="ECO:0000313" key="5">
    <source>
        <dbReference type="Proteomes" id="UP000561077"/>
    </source>
</evidence>
<accession>A0A7W4IKD6</accession>
<dbReference type="RefSeq" id="WP_182973686.1">
    <property type="nucleotide sequence ID" value="NZ_JABEQN010000008.1"/>
</dbReference>
<dbReference type="EMBL" id="JABEQN010000008">
    <property type="protein sequence ID" value="MBB2193725.1"/>
    <property type="molecule type" value="Genomic_DNA"/>
</dbReference>
<protein>
    <submittedName>
        <fullName evidence="2">Type II toxin-antitoxin system Phd/YefM family antitoxin</fullName>
    </submittedName>
</protein>
<evidence type="ECO:0000313" key="4">
    <source>
        <dbReference type="Proteomes" id="UP000540490"/>
    </source>
</evidence>
<proteinExistence type="inferred from homology"/>
<comment type="caution">
    <text evidence="2">The sequence shown here is derived from an EMBL/GenBank/DDBJ whole genome shotgun (WGS) entry which is preliminary data.</text>
</comment>
<evidence type="ECO:0000256" key="1">
    <source>
        <dbReference type="ARBA" id="ARBA00009981"/>
    </source>
</evidence>
<evidence type="ECO:0000313" key="2">
    <source>
        <dbReference type="EMBL" id="MBB2164508.1"/>
    </source>
</evidence>
<dbReference type="SUPFAM" id="SSF143120">
    <property type="entry name" value="YefM-like"/>
    <property type="match status" value="1"/>
</dbReference>
<sequence length="81" mass="8741">MKQFAAGDLTRNTGDLFEAAAVAPVAITKHRKPRFIVMSMEQYANLTRPPAGSQMALDVGDMPEDIGALCDEGIADYLNGR</sequence>
<dbReference type="InterPro" id="IPR036165">
    <property type="entry name" value="YefM-like_sf"/>
</dbReference>
<keyword evidence="4" id="KW-1185">Reference proteome</keyword>
<dbReference type="EMBL" id="JABEQO010000008">
    <property type="protein sequence ID" value="MBB2164508.1"/>
    <property type="molecule type" value="Genomic_DNA"/>
</dbReference>
<organism evidence="2 5">
    <name type="scientific">Gluconacetobacter dulcium</name>
    <dbReference type="NCBI Taxonomy" id="2729096"/>
    <lineage>
        <taxon>Bacteria</taxon>
        <taxon>Pseudomonadati</taxon>
        <taxon>Pseudomonadota</taxon>
        <taxon>Alphaproteobacteria</taxon>
        <taxon>Acetobacterales</taxon>
        <taxon>Acetobacteraceae</taxon>
        <taxon>Gluconacetobacter</taxon>
    </lineage>
</organism>
<dbReference type="AlphaFoldDB" id="A0A7W4IKD6"/>
<comment type="similarity">
    <text evidence="1">Belongs to the phD/YefM antitoxin family.</text>
</comment>
<evidence type="ECO:0000313" key="3">
    <source>
        <dbReference type="EMBL" id="MBB2193725.1"/>
    </source>
</evidence>